<dbReference type="InterPro" id="IPR011344">
    <property type="entry name" value="ssDNA-bd"/>
</dbReference>
<dbReference type="InterPro" id="IPR000424">
    <property type="entry name" value="Primosome_PriB/ssb"/>
</dbReference>
<organism evidence="3 4">
    <name type="scientific">Leucobacter chromiireducens subsp. chromiireducens</name>
    <dbReference type="NCBI Taxonomy" id="660067"/>
    <lineage>
        <taxon>Bacteria</taxon>
        <taxon>Bacillati</taxon>
        <taxon>Actinomycetota</taxon>
        <taxon>Actinomycetes</taxon>
        <taxon>Micrococcales</taxon>
        <taxon>Microbacteriaceae</taxon>
        <taxon>Leucobacter</taxon>
    </lineage>
</organism>
<dbReference type="Pfam" id="PF00436">
    <property type="entry name" value="SSB"/>
    <property type="match status" value="1"/>
</dbReference>
<dbReference type="EMBL" id="QYAD01000001">
    <property type="protein sequence ID" value="MBL3689465.1"/>
    <property type="molecule type" value="Genomic_DNA"/>
</dbReference>
<dbReference type="Proteomes" id="UP001646141">
    <property type="component" value="Unassembled WGS sequence"/>
</dbReference>
<dbReference type="PIRSF" id="PIRSF002070">
    <property type="entry name" value="SSB"/>
    <property type="match status" value="1"/>
</dbReference>
<reference evidence="3 4" key="1">
    <citation type="submission" date="2018-09" db="EMBL/GenBank/DDBJ databases">
        <title>Comparative genomics of Leucobacter spp.</title>
        <authorList>
            <person name="Reis A.C."/>
            <person name="Kolvenbach B.A."/>
            <person name="Corvini P.F.X."/>
            <person name="Nunes O.C."/>
        </authorList>
    </citation>
    <scope>NUCLEOTIDE SEQUENCE [LARGE SCALE GENOMIC DNA]</scope>
    <source>
        <strain evidence="3 4">L-1</strain>
    </source>
</reference>
<accession>A0ABS1SPF2</accession>
<dbReference type="GO" id="GO:0003677">
    <property type="term" value="F:DNA binding"/>
    <property type="evidence" value="ECO:0007669"/>
    <property type="project" value="UniProtKB-KW"/>
</dbReference>
<dbReference type="Gene3D" id="2.40.50.140">
    <property type="entry name" value="Nucleic acid-binding proteins"/>
    <property type="match status" value="1"/>
</dbReference>
<comment type="caution">
    <text evidence="3">The sequence shown here is derived from an EMBL/GenBank/DDBJ whole genome shotgun (WGS) entry which is preliminary data.</text>
</comment>
<dbReference type="PROSITE" id="PS50935">
    <property type="entry name" value="SSB"/>
    <property type="match status" value="1"/>
</dbReference>
<evidence type="ECO:0000256" key="1">
    <source>
        <dbReference type="ARBA" id="ARBA00023125"/>
    </source>
</evidence>
<evidence type="ECO:0000313" key="4">
    <source>
        <dbReference type="Proteomes" id="UP001646141"/>
    </source>
</evidence>
<evidence type="ECO:0000313" key="3">
    <source>
        <dbReference type="EMBL" id="MBL3689465.1"/>
    </source>
</evidence>
<keyword evidence="1 2" id="KW-0238">DNA-binding</keyword>
<keyword evidence="4" id="KW-1185">Reference proteome</keyword>
<sequence>MSTAMSEQKQAQKQITVSGVVGDTVKYSTTKLGQPYISFEIAVQEGPRRGAKRTVYYTVNAFRQLAVNASQSVKPGDRLLVTGTAKEVLLWNRGGSIAKHTINAERMGHDLFWGTSEFTRGTENAEESTDKAQA</sequence>
<evidence type="ECO:0000256" key="2">
    <source>
        <dbReference type="PIRNR" id="PIRNR002070"/>
    </source>
</evidence>
<gene>
    <name evidence="3" type="ORF">D3226_05750</name>
</gene>
<dbReference type="SUPFAM" id="SSF50249">
    <property type="entry name" value="Nucleic acid-binding proteins"/>
    <property type="match status" value="1"/>
</dbReference>
<dbReference type="CDD" id="cd04496">
    <property type="entry name" value="SSB_OBF"/>
    <property type="match status" value="1"/>
</dbReference>
<proteinExistence type="predicted"/>
<name>A0ABS1SPF2_9MICO</name>
<protein>
    <recommendedName>
        <fullName evidence="2">Single-stranded DNA-binding protein</fullName>
    </recommendedName>
</protein>
<dbReference type="InterPro" id="IPR012340">
    <property type="entry name" value="NA-bd_OB-fold"/>
</dbReference>